<dbReference type="AlphaFoldDB" id="A0A448WQZ4"/>
<name>A0A448WQZ4_9PLAT</name>
<accession>A0A448WQZ4</accession>
<gene>
    <name evidence="1" type="ORF">PXEA_LOCUS11441</name>
</gene>
<comment type="caution">
    <text evidence="1">The sequence shown here is derived from an EMBL/GenBank/DDBJ whole genome shotgun (WGS) entry which is preliminary data.</text>
</comment>
<dbReference type="Proteomes" id="UP000784294">
    <property type="component" value="Unassembled WGS sequence"/>
</dbReference>
<sequence length="174" mass="19364">MLRFTQFCKIGHSSQLRRVVAAENVEIGQNVYADVAWLCHHARILDGVRLGRQCFVGPPGSSFCLSKPSIKSTDSSPLACYLDLEQHSLPVCLGPGGRLPPCSVLVAPGPNSIIISEEIGGAKAWASIYQRIRPGRQRHSTLEKSEKLTVCFLTHEYLLNYYYYLTSHIFLSKN</sequence>
<evidence type="ECO:0000313" key="2">
    <source>
        <dbReference type="Proteomes" id="UP000784294"/>
    </source>
</evidence>
<dbReference type="SUPFAM" id="SSF51161">
    <property type="entry name" value="Trimeric LpxA-like enzymes"/>
    <property type="match status" value="1"/>
</dbReference>
<evidence type="ECO:0000313" key="1">
    <source>
        <dbReference type="EMBL" id="VEL18001.1"/>
    </source>
</evidence>
<protein>
    <submittedName>
        <fullName evidence="1">Uncharacterized protein</fullName>
    </submittedName>
</protein>
<organism evidence="1 2">
    <name type="scientific">Protopolystoma xenopodis</name>
    <dbReference type="NCBI Taxonomy" id="117903"/>
    <lineage>
        <taxon>Eukaryota</taxon>
        <taxon>Metazoa</taxon>
        <taxon>Spiralia</taxon>
        <taxon>Lophotrochozoa</taxon>
        <taxon>Platyhelminthes</taxon>
        <taxon>Monogenea</taxon>
        <taxon>Polyopisthocotylea</taxon>
        <taxon>Polystomatidea</taxon>
        <taxon>Polystomatidae</taxon>
        <taxon>Protopolystoma</taxon>
    </lineage>
</organism>
<reference evidence="1" key="1">
    <citation type="submission" date="2018-11" db="EMBL/GenBank/DDBJ databases">
        <authorList>
            <consortium name="Pathogen Informatics"/>
        </authorList>
    </citation>
    <scope>NUCLEOTIDE SEQUENCE</scope>
</reference>
<proteinExistence type="predicted"/>
<dbReference type="InterPro" id="IPR011004">
    <property type="entry name" value="Trimer_LpxA-like_sf"/>
</dbReference>
<keyword evidence="2" id="KW-1185">Reference proteome</keyword>
<dbReference type="Gene3D" id="2.160.10.10">
    <property type="entry name" value="Hexapeptide repeat proteins"/>
    <property type="match status" value="1"/>
</dbReference>
<dbReference type="EMBL" id="CAAALY010035219">
    <property type="protein sequence ID" value="VEL18001.1"/>
    <property type="molecule type" value="Genomic_DNA"/>
</dbReference>